<accession>A0A811Q499</accession>
<evidence type="ECO:0000313" key="2">
    <source>
        <dbReference type="EMBL" id="CAD6253836.1"/>
    </source>
</evidence>
<dbReference type="AlphaFoldDB" id="A0A811Q499"/>
<gene>
    <name evidence="2" type="ORF">NCGR_LOCUS37454</name>
</gene>
<comment type="caution">
    <text evidence="2">The sequence shown here is derived from an EMBL/GenBank/DDBJ whole genome shotgun (WGS) entry which is preliminary data.</text>
</comment>
<name>A0A811Q499_9POAL</name>
<feature type="region of interest" description="Disordered" evidence="1">
    <location>
        <begin position="129"/>
        <end position="191"/>
    </location>
</feature>
<sequence>MPRPRALPLRCPRQAAGSGLVRLVAFGHRCRTRSSPAFHSQNLKLPAPFVADTVHRILEESVLLPSLSSGEVEVDVAEAEWYQRLSKEAIAIATFGRNYDEGSAVFQMLAEHASYATERPSRFFSSTAAARVPSLPPPSTPAAFWHRGSRSRRPGPRPPEAAARCAHRRSEAAAPAPAHSPTGAGAGSAPAGSLRVGALARARPTASSGVSCAREPDEEEKRVCYSPDAWIPRVRCTLSMPGQCAERVRTHLDLVDR</sequence>
<evidence type="ECO:0000313" key="3">
    <source>
        <dbReference type="Proteomes" id="UP000604825"/>
    </source>
</evidence>
<keyword evidence="3" id="KW-1185">Reference proteome</keyword>
<proteinExistence type="predicted"/>
<feature type="compositionally biased region" description="Low complexity" evidence="1">
    <location>
        <begin position="172"/>
        <end position="191"/>
    </location>
</feature>
<dbReference type="OrthoDB" id="1470350at2759"/>
<dbReference type="Proteomes" id="UP000604825">
    <property type="component" value="Unassembled WGS sequence"/>
</dbReference>
<reference evidence="2" key="1">
    <citation type="submission" date="2020-10" db="EMBL/GenBank/DDBJ databases">
        <authorList>
            <person name="Han B."/>
            <person name="Lu T."/>
            <person name="Zhao Q."/>
            <person name="Huang X."/>
            <person name="Zhao Y."/>
        </authorList>
    </citation>
    <scope>NUCLEOTIDE SEQUENCE</scope>
</reference>
<evidence type="ECO:0000256" key="1">
    <source>
        <dbReference type="SAM" id="MobiDB-lite"/>
    </source>
</evidence>
<protein>
    <submittedName>
        <fullName evidence="2">Uncharacterized protein</fullName>
    </submittedName>
</protein>
<dbReference type="EMBL" id="CAJGYO010000009">
    <property type="protein sequence ID" value="CAD6253836.1"/>
    <property type="molecule type" value="Genomic_DNA"/>
</dbReference>
<organism evidence="2 3">
    <name type="scientific">Miscanthus lutarioriparius</name>
    <dbReference type="NCBI Taxonomy" id="422564"/>
    <lineage>
        <taxon>Eukaryota</taxon>
        <taxon>Viridiplantae</taxon>
        <taxon>Streptophyta</taxon>
        <taxon>Embryophyta</taxon>
        <taxon>Tracheophyta</taxon>
        <taxon>Spermatophyta</taxon>
        <taxon>Magnoliopsida</taxon>
        <taxon>Liliopsida</taxon>
        <taxon>Poales</taxon>
        <taxon>Poaceae</taxon>
        <taxon>PACMAD clade</taxon>
        <taxon>Panicoideae</taxon>
        <taxon>Andropogonodae</taxon>
        <taxon>Andropogoneae</taxon>
        <taxon>Saccharinae</taxon>
        <taxon>Miscanthus</taxon>
    </lineage>
</organism>